<accession>A0A1H6CQZ1</accession>
<evidence type="ECO:0000256" key="2">
    <source>
        <dbReference type="ARBA" id="ARBA00023163"/>
    </source>
</evidence>
<evidence type="ECO:0000259" key="3">
    <source>
        <dbReference type="Pfam" id="PF04967"/>
    </source>
</evidence>
<sequence>MSIITRVYFSHPRMALAHVIESVPHVEIRALQEVSTDPTHNMHYFIVNRGSTRQFEESVEADHTVATAQRVPSYEDQPVYRIEFTPDTLLLGSIVTEENGFALNAYRHGDGWIERWQLPDHESLQKIWNFADERSFTFEIFEIHQVSNYSRGNGHGLTEKQQELLAIAYRNGYFDKPRGMTLEEIAERLDISTSAASGRLRRGVKQLIERSDIDASIGPDIEE</sequence>
<evidence type="ECO:0000313" key="7">
    <source>
        <dbReference type="Proteomes" id="UP000296733"/>
    </source>
</evidence>
<reference evidence="5 6" key="1">
    <citation type="submission" date="2016-10" db="EMBL/GenBank/DDBJ databases">
        <authorList>
            <person name="de Groot N.N."/>
        </authorList>
    </citation>
    <scope>NUCLEOTIDE SEQUENCE [LARGE SCALE GENOMIC DNA]</scope>
    <source>
        <strain evidence="5 6">CGMCC 1.10331</strain>
    </source>
</reference>
<name>A0A1H6CQZ1_9EURY</name>
<dbReference type="Pfam" id="PF04967">
    <property type="entry name" value="HTH_10"/>
    <property type="match status" value="1"/>
</dbReference>
<dbReference type="Proteomes" id="UP000296733">
    <property type="component" value="Plasmid unnamed1"/>
</dbReference>
<dbReference type="SUPFAM" id="SSF88659">
    <property type="entry name" value="Sigma3 and sigma4 domains of RNA polymerase sigma factors"/>
    <property type="match status" value="1"/>
</dbReference>
<dbReference type="PANTHER" id="PTHR34236:SF1">
    <property type="entry name" value="DIMETHYL SULFOXIDE REDUCTASE TRANSCRIPTIONAL ACTIVATOR"/>
    <property type="match status" value="1"/>
</dbReference>
<dbReference type="Proteomes" id="UP000236740">
    <property type="component" value="Unassembled WGS sequence"/>
</dbReference>
<dbReference type="PANTHER" id="PTHR34236">
    <property type="entry name" value="DIMETHYL SULFOXIDE REDUCTASE TRANSCRIPTIONAL ACTIVATOR"/>
    <property type="match status" value="1"/>
</dbReference>
<dbReference type="InterPro" id="IPR007050">
    <property type="entry name" value="HTH_bacterioopsin"/>
</dbReference>
<feature type="domain" description="HTH bat-type" evidence="3">
    <location>
        <begin position="157"/>
        <end position="209"/>
    </location>
</feature>
<dbReference type="InterPro" id="IPR013324">
    <property type="entry name" value="RNA_pol_sigma_r3/r4-like"/>
</dbReference>
<dbReference type="KEGG" id="hlm:DV707_15075"/>
<evidence type="ECO:0000313" key="4">
    <source>
        <dbReference type="EMBL" id="QCC49079.1"/>
    </source>
</evidence>
<evidence type="ECO:0000313" key="5">
    <source>
        <dbReference type="EMBL" id="SEG75401.1"/>
    </source>
</evidence>
<dbReference type="AlphaFoldDB" id="A0A1H6CQZ1"/>
<evidence type="ECO:0000256" key="1">
    <source>
        <dbReference type="ARBA" id="ARBA00023015"/>
    </source>
</evidence>
<dbReference type="EMBL" id="CP031312">
    <property type="protein sequence ID" value="QCC49079.1"/>
    <property type="molecule type" value="Genomic_DNA"/>
</dbReference>
<protein>
    <recommendedName>
        <fullName evidence="3">HTH bat-type domain-containing protein</fullName>
    </recommendedName>
</protein>
<dbReference type="Gene3D" id="1.10.10.10">
    <property type="entry name" value="Winged helix-like DNA-binding domain superfamily/Winged helix DNA-binding domain"/>
    <property type="match status" value="1"/>
</dbReference>
<evidence type="ECO:0000313" key="6">
    <source>
        <dbReference type="Proteomes" id="UP000236740"/>
    </source>
</evidence>
<geneLocation type="plasmid" evidence="4">
    <name>unnamed1</name>
</geneLocation>
<keyword evidence="4" id="KW-0614">Plasmid</keyword>
<reference evidence="4 7" key="2">
    <citation type="journal article" date="2019" name="Nat. Commun.">
        <title>A new type of DNA phosphorothioation-based antiviral system in archaea.</title>
        <authorList>
            <person name="Xiong L."/>
            <person name="Liu S."/>
            <person name="Chen S."/>
            <person name="Xiao Y."/>
            <person name="Zhu B."/>
            <person name="Gao Y."/>
            <person name="Zhang Y."/>
            <person name="Chen B."/>
            <person name="Luo J."/>
            <person name="Deng Z."/>
            <person name="Chen X."/>
            <person name="Wang L."/>
            <person name="Chen S."/>
        </authorList>
    </citation>
    <scope>NUCLEOTIDE SEQUENCE [LARGE SCALE GENOMIC DNA]</scope>
    <source>
        <strain evidence="4 7">CGMCC 1.10331</strain>
        <plasmid evidence="4 7">unnamed1</plasmid>
    </source>
</reference>
<dbReference type="EMBL" id="FNVN01000009">
    <property type="protein sequence ID" value="SEG75401.1"/>
    <property type="molecule type" value="Genomic_DNA"/>
</dbReference>
<keyword evidence="6" id="KW-1185">Reference proteome</keyword>
<proteinExistence type="predicted"/>
<gene>
    <name evidence="4" type="ORF">DV707_15075</name>
    <name evidence="5" type="ORF">SAMN04488133_3662</name>
</gene>
<keyword evidence="2" id="KW-0804">Transcription</keyword>
<dbReference type="InterPro" id="IPR036388">
    <property type="entry name" value="WH-like_DNA-bd_sf"/>
</dbReference>
<organism evidence="5 6">
    <name type="scientific">Halobellus limi</name>
    <dbReference type="NCBI Taxonomy" id="699433"/>
    <lineage>
        <taxon>Archaea</taxon>
        <taxon>Methanobacteriati</taxon>
        <taxon>Methanobacteriota</taxon>
        <taxon>Stenosarchaea group</taxon>
        <taxon>Halobacteria</taxon>
        <taxon>Halobacteriales</taxon>
        <taxon>Haloferacaceae</taxon>
        <taxon>Halobellus</taxon>
    </lineage>
</organism>
<keyword evidence="1" id="KW-0805">Transcription regulation</keyword>